<reference evidence="2" key="1">
    <citation type="submission" date="2020-11" db="EMBL/GenBank/DDBJ databases">
        <authorList>
            <person name="Tran Van P."/>
        </authorList>
    </citation>
    <scope>NUCLEOTIDE SEQUENCE</scope>
</reference>
<protein>
    <submittedName>
        <fullName evidence="2">Uncharacterized protein</fullName>
    </submittedName>
</protein>
<feature type="transmembrane region" description="Helical" evidence="1">
    <location>
        <begin position="32"/>
        <end position="53"/>
    </location>
</feature>
<evidence type="ECO:0000313" key="2">
    <source>
        <dbReference type="EMBL" id="CAD7272673.1"/>
    </source>
</evidence>
<gene>
    <name evidence="2" type="ORF">NMOB1V02_LOCUS595</name>
</gene>
<keyword evidence="1" id="KW-0472">Membrane</keyword>
<dbReference type="EMBL" id="CAJPEX010000050">
    <property type="protein sequence ID" value="CAG0912825.1"/>
    <property type="molecule type" value="Genomic_DNA"/>
</dbReference>
<feature type="transmembrane region" description="Helical" evidence="1">
    <location>
        <begin position="153"/>
        <end position="172"/>
    </location>
</feature>
<name>A0A7R9BDK6_9CRUS</name>
<feature type="transmembrane region" description="Helical" evidence="1">
    <location>
        <begin position="203"/>
        <end position="222"/>
    </location>
</feature>
<sequence>MLLNPLGTTVVLGCVLSLIAKFSCQGRPGSKLVLLGSIALLSVALSGMLNVWACDASALFLLPAWSSTRRTWPLRNEVPYTWLDVKVAAKSFGVFYFALLSSLAFFKVLRTTCRSRHLKSMHNCVGTMLSTVGLPCVAGHFTCAALGYSAVPLALFATIVLIPPFSAATGAADKAVSSMTLGFCDNGIVPFILLGIAMLSAAAVGHMTGVAGIAGILAQICVSNRRIKPLRVVMPCVANYWLMHAMIDCNSIKMVE</sequence>
<keyword evidence="3" id="KW-1185">Reference proteome</keyword>
<dbReference type="Proteomes" id="UP000678499">
    <property type="component" value="Unassembled WGS sequence"/>
</dbReference>
<proteinExistence type="predicted"/>
<dbReference type="AlphaFoldDB" id="A0A7R9BDK6"/>
<keyword evidence="1" id="KW-0812">Transmembrane</keyword>
<feature type="transmembrane region" description="Helical" evidence="1">
    <location>
        <begin position="6"/>
        <end position="23"/>
    </location>
</feature>
<accession>A0A7R9BDK6</accession>
<feature type="transmembrane region" description="Helical" evidence="1">
    <location>
        <begin position="87"/>
        <end position="106"/>
    </location>
</feature>
<keyword evidence="1" id="KW-1133">Transmembrane helix</keyword>
<evidence type="ECO:0000313" key="3">
    <source>
        <dbReference type="Proteomes" id="UP000678499"/>
    </source>
</evidence>
<dbReference type="EMBL" id="OA882087">
    <property type="protein sequence ID" value="CAD7272673.1"/>
    <property type="molecule type" value="Genomic_DNA"/>
</dbReference>
<evidence type="ECO:0000256" key="1">
    <source>
        <dbReference type="SAM" id="Phobius"/>
    </source>
</evidence>
<organism evidence="2">
    <name type="scientific">Notodromas monacha</name>
    <dbReference type="NCBI Taxonomy" id="399045"/>
    <lineage>
        <taxon>Eukaryota</taxon>
        <taxon>Metazoa</taxon>
        <taxon>Ecdysozoa</taxon>
        <taxon>Arthropoda</taxon>
        <taxon>Crustacea</taxon>
        <taxon>Oligostraca</taxon>
        <taxon>Ostracoda</taxon>
        <taxon>Podocopa</taxon>
        <taxon>Podocopida</taxon>
        <taxon>Cypridocopina</taxon>
        <taxon>Cypridoidea</taxon>
        <taxon>Cyprididae</taxon>
        <taxon>Notodromas</taxon>
    </lineage>
</organism>